<name>A0A9W9GI38_9EURO</name>
<dbReference type="Pfam" id="PF13193">
    <property type="entry name" value="AMP-binding_C"/>
    <property type="match status" value="1"/>
</dbReference>
<reference evidence="5" key="1">
    <citation type="submission" date="2022-11" db="EMBL/GenBank/DDBJ databases">
        <authorList>
            <person name="Petersen C."/>
        </authorList>
    </citation>
    <scope>NUCLEOTIDE SEQUENCE</scope>
    <source>
        <strain evidence="5">IBT 22155</strain>
    </source>
</reference>
<comment type="caution">
    <text evidence="5">The sequence shown here is derived from an EMBL/GenBank/DDBJ whole genome shotgun (WGS) entry which is preliminary data.</text>
</comment>
<protein>
    <submittedName>
        <fullName evidence="5">Uncharacterized protein</fullName>
    </submittedName>
</protein>
<dbReference type="Gene3D" id="3.40.50.12780">
    <property type="entry name" value="N-terminal domain of ligase-like"/>
    <property type="match status" value="1"/>
</dbReference>
<organism evidence="5 6">
    <name type="scientific">Penicillium bovifimosum</name>
    <dbReference type="NCBI Taxonomy" id="126998"/>
    <lineage>
        <taxon>Eukaryota</taxon>
        <taxon>Fungi</taxon>
        <taxon>Dikarya</taxon>
        <taxon>Ascomycota</taxon>
        <taxon>Pezizomycotina</taxon>
        <taxon>Eurotiomycetes</taxon>
        <taxon>Eurotiomycetidae</taxon>
        <taxon>Eurotiales</taxon>
        <taxon>Aspergillaceae</taxon>
        <taxon>Penicillium</taxon>
    </lineage>
</organism>
<dbReference type="GeneID" id="81410157"/>
<dbReference type="InterPro" id="IPR020845">
    <property type="entry name" value="AMP-binding_CS"/>
</dbReference>
<proteinExistence type="inferred from homology"/>
<evidence type="ECO:0000313" key="6">
    <source>
        <dbReference type="Proteomes" id="UP001149079"/>
    </source>
</evidence>
<dbReference type="EMBL" id="JAPQKL010000008">
    <property type="protein sequence ID" value="KAJ5120855.1"/>
    <property type="molecule type" value="Genomic_DNA"/>
</dbReference>
<dbReference type="CDD" id="cd05911">
    <property type="entry name" value="Firefly_Luc_like"/>
    <property type="match status" value="1"/>
</dbReference>
<dbReference type="AlphaFoldDB" id="A0A9W9GI38"/>
<comment type="similarity">
    <text evidence="1">Belongs to the ATP-dependent AMP-binding enzyme family.</text>
</comment>
<dbReference type="Gene3D" id="3.30.300.30">
    <property type="match status" value="1"/>
</dbReference>
<dbReference type="InterPro" id="IPR025110">
    <property type="entry name" value="AMP-bd_C"/>
</dbReference>
<dbReference type="OrthoDB" id="1700726at2759"/>
<feature type="domain" description="AMP-dependent synthetase/ligase" evidence="3">
    <location>
        <begin position="29"/>
        <end position="410"/>
    </location>
</feature>
<evidence type="ECO:0000259" key="3">
    <source>
        <dbReference type="Pfam" id="PF00501"/>
    </source>
</evidence>
<accession>A0A9W9GI38</accession>
<evidence type="ECO:0000259" key="4">
    <source>
        <dbReference type="Pfam" id="PF13193"/>
    </source>
</evidence>
<dbReference type="RefSeq" id="XP_056517359.1">
    <property type="nucleotide sequence ID" value="XM_056670986.1"/>
</dbReference>
<dbReference type="PANTHER" id="PTHR24096:SF149">
    <property type="entry name" value="AMP-BINDING DOMAIN-CONTAINING PROTEIN-RELATED"/>
    <property type="match status" value="1"/>
</dbReference>
<gene>
    <name evidence="5" type="ORF">N7515_010243</name>
</gene>
<reference evidence="5" key="2">
    <citation type="journal article" date="2023" name="IMA Fungus">
        <title>Comparative genomic study of the Penicillium genus elucidates a diverse pangenome and 15 lateral gene transfer events.</title>
        <authorList>
            <person name="Petersen C."/>
            <person name="Sorensen T."/>
            <person name="Nielsen M.R."/>
            <person name="Sondergaard T.E."/>
            <person name="Sorensen J.L."/>
            <person name="Fitzpatrick D.A."/>
            <person name="Frisvad J.C."/>
            <person name="Nielsen K.L."/>
        </authorList>
    </citation>
    <scope>NUCLEOTIDE SEQUENCE</scope>
    <source>
        <strain evidence="5">IBT 22155</strain>
    </source>
</reference>
<dbReference type="GO" id="GO:0016405">
    <property type="term" value="F:CoA-ligase activity"/>
    <property type="evidence" value="ECO:0007669"/>
    <property type="project" value="TreeGrafter"/>
</dbReference>
<feature type="domain" description="AMP-binding enzyme C-terminal" evidence="4">
    <location>
        <begin position="465"/>
        <end position="547"/>
    </location>
</feature>
<evidence type="ECO:0000313" key="5">
    <source>
        <dbReference type="EMBL" id="KAJ5120855.1"/>
    </source>
</evidence>
<dbReference type="InterPro" id="IPR042099">
    <property type="entry name" value="ANL_N_sf"/>
</dbReference>
<dbReference type="InterPro" id="IPR000873">
    <property type="entry name" value="AMP-dep_synth/lig_dom"/>
</dbReference>
<dbReference type="PROSITE" id="PS00455">
    <property type="entry name" value="AMP_BINDING"/>
    <property type="match status" value="1"/>
</dbReference>
<sequence>MPTVYRSPYPDLDIESVDLVSYLFSNPLNTPLDKPLYIDAITGEQYTFGDVVRRTRSLSNGLRQSIGVKPNDVISLFSPNTIDYPVVCHAIVGSRAIVAPTSAALTYRELNAQLQTSGARFIVVHSSLLETARKAAKGTSIEKVIQIDGQTPVNNLPTCNYLASTFAPADFLAINPSEAHRQPAFICFSSGTSGAAKGVVITHQNITSNLQQWRTHMLDSGLPHQRPKRDSAIAFLPVSHIYGLNVFLCQCLIWGTTVVVMSRFDLDLYLSCIEKYRPDELTVVPPIALLLVKDERLAKYDLSSVRRIGSAAAPLTRELAAALEAKFMDMYKTEVFVTQSWGLTETSPVVTSIPNDRMDKRTTGVGCIVPNMQLRFVDPETMKDAAVLADGCTEAAEIWVRGPNVVMGYYNNEKATAESFHVDEEGKRWFRTGDVGTIDRDGYVTIQDRIKEMIKYKGMQVIPSELEGKLVDHPDVEDAAVTGVWVDDMATELPVGFVVLARQARERNLKVVIAEIDSWLNERVANHKRLRGGIHVLSQIPKSPSGKILRRQLRDSLKSKTRSRL</sequence>
<keyword evidence="6" id="KW-1185">Reference proteome</keyword>
<evidence type="ECO:0000256" key="1">
    <source>
        <dbReference type="ARBA" id="ARBA00006432"/>
    </source>
</evidence>
<dbReference type="SUPFAM" id="SSF56801">
    <property type="entry name" value="Acetyl-CoA synthetase-like"/>
    <property type="match status" value="1"/>
</dbReference>
<dbReference type="Proteomes" id="UP001149079">
    <property type="component" value="Unassembled WGS sequence"/>
</dbReference>
<dbReference type="InterPro" id="IPR045851">
    <property type="entry name" value="AMP-bd_C_sf"/>
</dbReference>
<keyword evidence="2" id="KW-0436">Ligase</keyword>
<dbReference type="PANTHER" id="PTHR24096">
    <property type="entry name" value="LONG-CHAIN-FATTY-ACID--COA LIGASE"/>
    <property type="match status" value="1"/>
</dbReference>
<evidence type="ECO:0000256" key="2">
    <source>
        <dbReference type="ARBA" id="ARBA00022598"/>
    </source>
</evidence>
<dbReference type="Pfam" id="PF00501">
    <property type="entry name" value="AMP-binding"/>
    <property type="match status" value="1"/>
</dbReference>